<dbReference type="EMBL" id="CP076544">
    <property type="protein sequence ID" value="QWS32718.1"/>
    <property type="molecule type" value="Genomic_DNA"/>
</dbReference>
<organism evidence="1 2">
    <name type="scientific">Curtobacterium aetherium</name>
    <dbReference type="NCBI Taxonomy" id="2841594"/>
    <lineage>
        <taxon>Bacteria</taxon>
        <taxon>Bacillati</taxon>
        <taxon>Actinomycetota</taxon>
        <taxon>Actinomycetes</taxon>
        <taxon>Micrococcales</taxon>
        <taxon>Microbacteriaceae</taxon>
        <taxon>Curtobacterium</taxon>
    </lineage>
</organism>
<dbReference type="Proteomes" id="UP000681794">
    <property type="component" value="Chromosome"/>
</dbReference>
<accession>A0ACD1E1B0</accession>
<gene>
    <name evidence="1" type="ORF">KM842_10550</name>
</gene>
<sequence>MTNSGTQRTHGRTAAASGWWNGARGALVAAVVVALVLLAGLVVVLRPGSPQLQPVAAEGGCGGWIEDLPGWDESQMTVGFGLRNPSDRPVAVRGARATTDRGLRSVELSLRPMPSGGEEAAFGWSGTPVGDVDTAVVVPAHGEVWAAAEMHMRPGARAGHLTSVRAVTDGPLGTLGTQVLPVGVGMSGVGEETC</sequence>
<keyword evidence="2" id="KW-1185">Reference proteome</keyword>
<evidence type="ECO:0000313" key="1">
    <source>
        <dbReference type="EMBL" id="QWS32718.1"/>
    </source>
</evidence>
<proteinExistence type="predicted"/>
<name>A0ACD1E1B0_9MICO</name>
<evidence type="ECO:0000313" key="2">
    <source>
        <dbReference type="Proteomes" id="UP000681794"/>
    </source>
</evidence>
<protein>
    <submittedName>
        <fullName evidence="1">Uncharacterized protein</fullName>
    </submittedName>
</protein>
<reference evidence="1" key="1">
    <citation type="submission" date="2021-06" db="EMBL/GenBank/DDBJ databases">
        <authorList>
            <person name="Ellington A.J."/>
            <person name="Bryan N.C."/>
            <person name="Christner B.C."/>
            <person name="Reisch C.R."/>
        </authorList>
    </citation>
    <scope>NUCLEOTIDE SEQUENCE</scope>
    <source>
        <strain evidence="1">L6-1</strain>
    </source>
</reference>